<dbReference type="EC" id="7.1.1.9" evidence="16"/>
<dbReference type="GO" id="GO:0042773">
    <property type="term" value="P:ATP synthesis coupled electron transport"/>
    <property type="evidence" value="ECO:0007669"/>
    <property type="project" value="TreeGrafter"/>
</dbReference>
<feature type="domain" description="Cytochrome oxidase subunit II transmembrane region profile" evidence="19">
    <location>
        <begin position="90"/>
        <end position="185"/>
    </location>
</feature>
<dbReference type="SUPFAM" id="SSF49503">
    <property type="entry name" value="Cupredoxins"/>
    <property type="match status" value="1"/>
</dbReference>
<proteinExistence type="inferred from homology"/>
<keyword evidence="5 15" id="KW-0679">Respiratory chain</keyword>
<reference evidence="20 21" key="1">
    <citation type="submission" date="2010-10" db="EMBL/GenBank/DDBJ databases">
        <title>Complete sequence of Mesorhizobium opportunistum WSM2075.</title>
        <authorList>
            <consortium name="US DOE Joint Genome Institute"/>
            <person name="Lucas S."/>
            <person name="Copeland A."/>
            <person name="Lapidus A."/>
            <person name="Cheng J.-F."/>
            <person name="Bruce D."/>
            <person name="Goodwin L."/>
            <person name="Pitluck S."/>
            <person name="Chertkov O."/>
            <person name="Misra M."/>
            <person name="Detter J.C."/>
            <person name="Han C."/>
            <person name="Tapia R."/>
            <person name="Land M."/>
            <person name="Hauser L."/>
            <person name="Kyrpides N."/>
            <person name="Ovchinnikova G."/>
            <person name="Mavrommatis K.M."/>
            <person name="Tiwari R.P."/>
            <person name="Howieson J.G."/>
            <person name="O'Hara G.W."/>
            <person name="Nandasena K.G."/>
            <person name="Woyke T."/>
        </authorList>
    </citation>
    <scope>NUCLEOTIDE SEQUENCE [LARGE SCALE GENOMIC DNA]</scope>
    <source>
        <strain evidence="21">LMG 24607 / HAMBI 3007 / WSM2075</strain>
    </source>
</reference>
<dbReference type="EMBL" id="CP002279">
    <property type="protein sequence ID" value="AEH90023.1"/>
    <property type="molecule type" value="Genomic_DNA"/>
</dbReference>
<dbReference type="PANTHER" id="PTHR22888:SF9">
    <property type="entry name" value="CYTOCHROME C OXIDASE SUBUNIT 2"/>
    <property type="match status" value="1"/>
</dbReference>
<keyword evidence="12 17" id="KW-0472">Membrane</keyword>
<accession>F7YBY1</accession>
<comment type="cofactor">
    <cofactor evidence="16">
        <name>Cu cation</name>
        <dbReference type="ChEBI" id="CHEBI:23378"/>
    </cofactor>
    <text evidence="16">Binds a copper A center.</text>
</comment>
<dbReference type="Gene3D" id="1.10.287.90">
    <property type="match status" value="1"/>
</dbReference>
<keyword evidence="9 15" id="KW-0249">Electron transport</keyword>
<dbReference type="PROSITE" id="PS50857">
    <property type="entry name" value="COX2_CUA"/>
    <property type="match status" value="1"/>
</dbReference>
<evidence type="ECO:0000256" key="3">
    <source>
        <dbReference type="ARBA" id="ARBA00007866"/>
    </source>
</evidence>
<evidence type="ECO:0000256" key="1">
    <source>
        <dbReference type="ARBA" id="ARBA00001971"/>
    </source>
</evidence>
<dbReference type="NCBIfam" id="TIGR02866">
    <property type="entry name" value="CoxB"/>
    <property type="match status" value="1"/>
</dbReference>
<evidence type="ECO:0000256" key="2">
    <source>
        <dbReference type="ARBA" id="ARBA00004141"/>
    </source>
</evidence>
<comment type="function">
    <text evidence="13 16">Subunits I and II form the functional core of the enzyme complex. Electrons originating in cytochrome c are transferred via heme a and Cu(A) to the binuclear center formed by heme a3 and Cu(B).</text>
</comment>
<dbReference type="Pfam" id="PF02790">
    <property type="entry name" value="COX2_TM"/>
    <property type="match status" value="1"/>
</dbReference>
<evidence type="ECO:0000256" key="9">
    <source>
        <dbReference type="ARBA" id="ARBA00022982"/>
    </source>
</evidence>
<feature type="transmembrane region" description="Helical" evidence="17">
    <location>
        <begin position="157"/>
        <end position="178"/>
    </location>
</feature>
<dbReference type="InterPro" id="IPR011759">
    <property type="entry name" value="Cyt_c_oxidase_su2_TM_dom"/>
</dbReference>
<evidence type="ECO:0000256" key="13">
    <source>
        <dbReference type="ARBA" id="ARBA00024688"/>
    </source>
</evidence>
<feature type="domain" description="Cytochrome oxidase subunit II copper A binding" evidence="18">
    <location>
        <begin position="187"/>
        <end position="327"/>
    </location>
</feature>
<keyword evidence="10 17" id="KW-1133">Transmembrane helix</keyword>
<dbReference type="PROSITE" id="PS00078">
    <property type="entry name" value="COX2"/>
    <property type="match status" value="1"/>
</dbReference>
<dbReference type="Pfam" id="PF00116">
    <property type="entry name" value="COX2"/>
    <property type="match status" value="1"/>
</dbReference>
<evidence type="ECO:0000256" key="14">
    <source>
        <dbReference type="ARBA" id="ARBA00047816"/>
    </source>
</evidence>
<dbReference type="InterPro" id="IPR014222">
    <property type="entry name" value="Cyt_c_oxidase_su2"/>
</dbReference>
<dbReference type="GO" id="GO:0005886">
    <property type="term" value="C:plasma membrane"/>
    <property type="evidence" value="ECO:0007669"/>
    <property type="project" value="UniProtKB-SubCell"/>
</dbReference>
<evidence type="ECO:0000256" key="16">
    <source>
        <dbReference type="RuleBase" id="RU004024"/>
    </source>
</evidence>
<dbReference type="Gene3D" id="2.60.40.420">
    <property type="entry name" value="Cupredoxins - blue copper proteins"/>
    <property type="match status" value="1"/>
</dbReference>
<dbReference type="HOGENOM" id="CLU_036876_2_0_5"/>
<name>F7YBY1_MESOW</name>
<dbReference type="InterPro" id="IPR001505">
    <property type="entry name" value="Copper_CuA"/>
</dbReference>
<evidence type="ECO:0000256" key="8">
    <source>
        <dbReference type="ARBA" id="ARBA00022967"/>
    </source>
</evidence>
<comment type="cofactor">
    <cofactor evidence="1">
        <name>heme</name>
        <dbReference type="ChEBI" id="CHEBI:30413"/>
    </cofactor>
</comment>
<dbReference type="InterPro" id="IPR002429">
    <property type="entry name" value="CcO_II-like_C"/>
</dbReference>
<dbReference type="InterPro" id="IPR008972">
    <property type="entry name" value="Cupredoxin"/>
</dbReference>
<feature type="transmembrane region" description="Helical" evidence="17">
    <location>
        <begin position="115"/>
        <end position="136"/>
    </location>
</feature>
<dbReference type="InterPro" id="IPR036257">
    <property type="entry name" value="Cyt_c_oxidase_su2_TM_sf"/>
</dbReference>
<dbReference type="GO" id="GO:0004129">
    <property type="term" value="F:cytochrome-c oxidase activity"/>
    <property type="evidence" value="ECO:0007669"/>
    <property type="project" value="UniProtKB-EC"/>
</dbReference>
<evidence type="ECO:0000256" key="10">
    <source>
        <dbReference type="ARBA" id="ARBA00022989"/>
    </source>
</evidence>
<evidence type="ECO:0000259" key="18">
    <source>
        <dbReference type="PROSITE" id="PS50857"/>
    </source>
</evidence>
<evidence type="ECO:0000313" key="20">
    <source>
        <dbReference type="EMBL" id="AEH90023.1"/>
    </source>
</evidence>
<evidence type="ECO:0000256" key="5">
    <source>
        <dbReference type="ARBA" id="ARBA00022660"/>
    </source>
</evidence>
<keyword evidence="4 15" id="KW-0813">Transport</keyword>
<dbReference type="PROSITE" id="PS50999">
    <property type="entry name" value="COX2_TM"/>
    <property type="match status" value="1"/>
</dbReference>
<keyword evidence="8" id="KW-1278">Translocase</keyword>
<dbReference type="PANTHER" id="PTHR22888">
    <property type="entry name" value="CYTOCHROME C OXIDASE, SUBUNIT II"/>
    <property type="match status" value="1"/>
</dbReference>
<dbReference type="SUPFAM" id="SSF81464">
    <property type="entry name" value="Cytochrome c oxidase subunit II-like, transmembrane region"/>
    <property type="match status" value="1"/>
</dbReference>
<dbReference type="GO" id="GO:0005507">
    <property type="term" value="F:copper ion binding"/>
    <property type="evidence" value="ECO:0007669"/>
    <property type="project" value="InterPro"/>
</dbReference>
<comment type="subcellular location">
    <subcellularLocation>
        <location evidence="15">Cell membrane</location>
        <topology evidence="15">Multi-pass membrane protein</topology>
    </subcellularLocation>
    <subcellularLocation>
        <location evidence="2">Membrane</location>
        <topology evidence="2">Multi-pass membrane protein</topology>
    </subcellularLocation>
</comment>
<keyword evidence="6 15" id="KW-0812">Transmembrane</keyword>
<keyword evidence="11 16" id="KW-0186">Copper</keyword>
<organism evidence="20 21">
    <name type="scientific">Mesorhizobium opportunistum (strain LMG 24607 / HAMBI 3007 / WSM2075)</name>
    <dbReference type="NCBI Taxonomy" id="536019"/>
    <lineage>
        <taxon>Bacteria</taxon>
        <taxon>Pseudomonadati</taxon>
        <taxon>Pseudomonadota</taxon>
        <taxon>Alphaproteobacteria</taxon>
        <taxon>Hyphomicrobiales</taxon>
        <taxon>Phyllobacteriaceae</taxon>
        <taxon>Mesorhizobium</taxon>
    </lineage>
</organism>
<dbReference type="InterPro" id="IPR045187">
    <property type="entry name" value="CcO_II"/>
</dbReference>
<keyword evidence="7 16" id="KW-0479">Metal-binding</keyword>
<evidence type="ECO:0000256" key="11">
    <source>
        <dbReference type="ARBA" id="ARBA00023008"/>
    </source>
</evidence>
<dbReference type="CDD" id="cd13912">
    <property type="entry name" value="CcO_II_C"/>
    <property type="match status" value="1"/>
</dbReference>
<dbReference type="FunFam" id="2.60.40.420:FF:000001">
    <property type="entry name" value="Cytochrome c oxidase subunit 2"/>
    <property type="match status" value="1"/>
</dbReference>
<evidence type="ECO:0000256" key="6">
    <source>
        <dbReference type="ARBA" id="ARBA00022692"/>
    </source>
</evidence>
<dbReference type="eggNOG" id="COG1622">
    <property type="taxonomic scope" value="Bacteria"/>
</dbReference>
<dbReference type="STRING" id="536019.Mesop_5612"/>
<gene>
    <name evidence="20" type="ordered locus">Mesop_5612</name>
</gene>
<dbReference type="InterPro" id="IPR034210">
    <property type="entry name" value="CcO_II_C"/>
</dbReference>
<sequence>MPACAQKCRTVSAAPFLRREKEYGLNQLETVGIPVPALFVILVGTAARNWETKRAMRNFLASARFPASARFLSAYAAATIFAGTSARADQPVEWETTFQAPATDMMRQIEWFGNYTMWFIAPITILVLLLLAYCIVKFRASVNPVPSKTSHNTLIEVVWTVGPVVVLLCLAIPSFQLLTAQYTPPEDAKLTVKATGNQWNWDYEYQTDNTLSFNSAILQDGDRAKAGKEDRKVYPRLLAVDNELVVPVNTMTRVLVTATDVIHSFAMPSFGIKIDAIPGRTNETWFKAEKEGLYYGQCSQLCGKDHAFMPIAIRVVSDAQFKTWLAAAKTDLPGANKTLMAEVDGQNKVAAAGN</sequence>
<dbReference type="GO" id="GO:0016491">
    <property type="term" value="F:oxidoreductase activity"/>
    <property type="evidence" value="ECO:0007669"/>
    <property type="project" value="InterPro"/>
</dbReference>
<comment type="catalytic activity">
    <reaction evidence="14 16">
        <text>4 Fe(II)-[cytochrome c] + O2 + 8 H(+)(in) = 4 Fe(III)-[cytochrome c] + 2 H2O + 4 H(+)(out)</text>
        <dbReference type="Rhea" id="RHEA:11436"/>
        <dbReference type="Rhea" id="RHEA-COMP:10350"/>
        <dbReference type="Rhea" id="RHEA-COMP:14399"/>
        <dbReference type="ChEBI" id="CHEBI:15377"/>
        <dbReference type="ChEBI" id="CHEBI:15378"/>
        <dbReference type="ChEBI" id="CHEBI:15379"/>
        <dbReference type="ChEBI" id="CHEBI:29033"/>
        <dbReference type="ChEBI" id="CHEBI:29034"/>
        <dbReference type="EC" id="7.1.1.9"/>
    </reaction>
</comment>
<dbReference type="PRINTS" id="PR01166">
    <property type="entry name" value="CYCOXIDASEII"/>
</dbReference>
<protein>
    <recommendedName>
        <fullName evidence="16">Cytochrome c oxidase subunit 2</fullName>
        <ecNumber evidence="16">7.1.1.9</ecNumber>
    </recommendedName>
</protein>
<dbReference type="Proteomes" id="UP000001623">
    <property type="component" value="Chromosome"/>
</dbReference>
<evidence type="ECO:0000256" key="12">
    <source>
        <dbReference type="ARBA" id="ARBA00023136"/>
    </source>
</evidence>
<evidence type="ECO:0000256" key="7">
    <source>
        <dbReference type="ARBA" id="ARBA00022723"/>
    </source>
</evidence>
<evidence type="ECO:0000256" key="17">
    <source>
        <dbReference type="SAM" id="Phobius"/>
    </source>
</evidence>
<dbReference type="KEGG" id="mop:Mesop_5612"/>
<dbReference type="AlphaFoldDB" id="F7YBY1"/>
<feature type="transmembrane region" description="Helical" evidence="17">
    <location>
        <begin position="31"/>
        <end position="50"/>
    </location>
</feature>
<evidence type="ECO:0000256" key="4">
    <source>
        <dbReference type="ARBA" id="ARBA00022448"/>
    </source>
</evidence>
<evidence type="ECO:0000259" key="19">
    <source>
        <dbReference type="PROSITE" id="PS50999"/>
    </source>
</evidence>
<evidence type="ECO:0000313" key="21">
    <source>
        <dbReference type="Proteomes" id="UP000001623"/>
    </source>
</evidence>
<evidence type="ECO:0000256" key="15">
    <source>
        <dbReference type="RuleBase" id="RU000456"/>
    </source>
</evidence>
<comment type="similarity">
    <text evidence="3 15">Belongs to the cytochrome c oxidase subunit 2 family.</text>
</comment>